<gene>
    <name evidence="5" type="ORF">NOG11_13835</name>
</gene>
<keyword evidence="6" id="KW-1185">Reference proteome</keyword>
<dbReference type="InterPro" id="IPR017853">
    <property type="entry name" value="GH"/>
</dbReference>
<evidence type="ECO:0000313" key="6">
    <source>
        <dbReference type="Proteomes" id="UP001142610"/>
    </source>
</evidence>
<dbReference type="InterPro" id="IPR013780">
    <property type="entry name" value="Glyco_hydro_b"/>
</dbReference>
<dbReference type="Pfam" id="PF00128">
    <property type="entry name" value="Alpha-amylase"/>
    <property type="match status" value="1"/>
</dbReference>
<reference evidence="5" key="1">
    <citation type="submission" date="2022-07" db="EMBL/GenBank/DDBJ databases">
        <title>Parvularcula maris sp. nov., an algicidal bacterium isolated from seawater.</title>
        <authorList>
            <person name="Li F."/>
        </authorList>
    </citation>
    <scope>NUCLEOTIDE SEQUENCE</scope>
    <source>
        <strain evidence="5">BGMRC 0090</strain>
    </source>
</reference>
<dbReference type="Gene3D" id="3.90.400.10">
    <property type="entry name" value="Oligo-1,6-glucosidase, Domain 2"/>
    <property type="match status" value="1"/>
</dbReference>
<dbReference type="PANTHER" id="PTHR10357:SF179">
    <property type="entry name" value="NEUTRAL AND BASIC AMINO ACID TRANSPORT PROTEIN RBAT"/>
    <property type="match status" value="1"/>
</dbReference>
<dbReference type="RefSeq" id="WP_256620383.1">
    <property type="nucleotide sequence ID" value="NZ_JANIBC010000019.1"/>
</dbReference>
<dbReference type="FunFam" id="3.90.400.10:FF:000002">
    <property type="entry name" value="Sucrose isomerase"/>
    <property type="match status" value="1"/>
</dbReference>
<dbReference type="EMBL" id="JANIBC010000019">
    <property type="protein sequence ID" value="MCQ8186458.1"/>
    <property type="molecule type" value="Genomic_DNA"/>
</dbReference>
<evidence type="ECO:0000256" key="1">
    <source>
        <dbReference type="ARBA" id="ARBA00008061"/>
    </source>
</evidence>
<dbReference type="Gene3D" id="3.20.20.80">
    <property type="entry name" value="Glycosidases"/>
    <property type="match status" value="1"/>
</dbReference>
<dbReference type="Gene3D" id="2.60.40.1180">
    <property type="entry name" value="Golgi alpha-mannosidase II"/>
    <property type="match status" value="1"/>
</dbReference>
<evidence type="ECO:0000256" key="2">
    <source>
        <dbReference type="ARBA" id="ARBA00022801"/>
    </source>
</evidence>
<name>A0A9X2LB35_9PROT</name>
<evidence type="ECO:0000259" key="4">
    <source>
        <dbReference type="SMART" id="SM00642"/>
    </source>
</evidence>
<dbReference type="InterPro" id="IPR006047">
    <property type="entry name" value="GH13_cat_dom"/>
</dbReference>
<dbReference type="GO" id="GO:0004556">
    <property type="term" value="F:alpha-amylase activity"/>
    <property type="evidence" value="ECO:0007669"/>
    <property type="project" value="TreeGrafter"/>
</dbReference>
<dbReference type="CDD" id="cd11330">
    <property type="entry name" value="AmyAc_OligoGlu"/>
    <property type="match status" value="1"/>
</dbReference>
<evidence type="ECO:0000313" key="5">
    <source>
        <dbReference type="EMBL" id="MCQ8186458.1"/>
    </source>
</evidence>
<evidence type="ECO:0000256" key="3">
    <source>
        <dbReference type="ARBA" id="ARBA00023295"/>
    </source>
</evidence>
<comment type="caution">
    <text evidence="5">The sequence shown here is derived from an EMBL/GenBank/DDBJ whole genome shotgun (WGS) entry which is preliminary data.</text>
</comment>
<dbReference type="InterPro" id="IPR045857">
    <property type="entry name" value="O16G_dom_2"/>
</dbReference>
<protein>
    <submittedName>
        <fullName evidence="5">Alpha-amylase family glycosyl hydrolase</fullName>
    </submittedName>
</protein>
<dbReference type="PANTHER" id="PTHR10357">
    <property type="entry name" value="ALPHA-AMYLASE FAMILY MEMBER"/>
    <property type="match status" value="1"/>
</dbReference>
<dbReference type="AlphaFoldDB" id="A0A9X2LB35"/>
<comment type="similarity">
    <text evidence="1">Belongs to the glycosyl hydrolase 13 family.</text>
</comment>
<dbReference type="Proteomes" id="UP001142610">
    <property type="component" value="Unassembled WGS sequence"/>
</dbReference>
<organism evidence="5 6">
    <name type="scientific">Parvularcula maris</name>
    <dbReference type="NCBI Taxonomy" id="2965077"/>
    <lineage>
        <taxon>Bacteria</taxon>
        <taxon>Pseudomonadati</taxon>
        <taxon>Pseudomonadota</taxon>
        <taxon>Alphaproteobacteria</taxon>
        <taxon>Parvularculales</taxon>
        <taxon>Parvularculaceae</taxon>
        <taxon>Parvularcula</taxon>
    </lineage>
</organism>
<proteinExistence type="inferred from homology"/>
<keyword evidence="2 5" id="KW-0378">Hydrolase</keyword>
<dbReference type="GO" id="GO:0009313">
    <property type="term" value="P:oligosaccharide catabolic process"/>
    <property type="evidence" value="ECO:0007669"/>
    <property type="project" value="TreeGrafter"/>
</dbReference>
<accession>A0A9X2LB35</accession>
<dbReference type="SMART" id="SM00642">
    <property type="entry name" value="Aamy"/>
    <property type="match status" value="1"/>
</dbReference>
<feature type="domain" description="Glycosyl hydrolase family 13 catalytic" evidence="4">
    <location>
        <begin position="13"/>
        <end position="394"/>
    </location>
</feature>
<sequence length="530" mass="59967">MAQSWWRGGVLYQIYPRSFRDTGGDGIGDLPGITEKLPYLAKLGVDGVWLSPFFKSPMADYGYDVADYCDVDPMFGTLQDFDELLGTAHSLGLKIIIDQVYSHTSDQHAWFEESRKSRDNPKADWYVWADAKPDGTPPTNWLSVFGGSAWTWDARRRQYYLHNFLSEQPDLNFHNPEVQEAVLDVARFWLDRGVDGFRLDVANYVAHDQDLRDNPPVGTVGHGRPGQFQQHLYERSRPEALAFAERLREVLDSYPDKMSVAEIDSTSPLERAIQYTEGEVRYHTAYSFSLLRAPKLTPDVIRSSLEPYNRSGAWPSWSISNHDVRRAVSRWSAGGDDEELAKQLVILLLSLRGTIFLYQGDELGLPQAKLRYEDLLDPESKRFWPEDLGRDGARTPMPWQADAEHAGFSGGKPWMRVDERHAEKAADRQVDDPNSVFHVTKRFIATRRGSPALSEGSMSFLDLAPPLLGFERRAGNSSALFVFNLSGEEVRLAKDMLPQTSELVTEDLRHDEDEASIVFPPHGGLAAWLS</sequence>
<dbReference type="SUPFAM" id="SSF51445">
    <property type="entry name" value="(Trans)glycosidases"/>
    <property type="match status" value="1"/>
</dbReference>
<keyword evidence="3" id="KW-0326">Glycosidase</keyword>